<evidence type="ECO:0000313" key="1">
    <source>
        <dbReference type="EMBL" id="OLP86580.1"/>
    </source>
</evidence>
<protein>
    <submittedName>
        <fullName evidence="1">Uncharacterized protein</fullName>
    </submittedName>
</protein>
<evidence type="ECO:0000313" key="2">
    <source>
        <dbReference type="Proteomes" id="UP000186817"/>
    </source>
</evidence>
<organism evidence="1 2">
    <name type="scientific">Symbiodinium microadriaticum</name>
    <name type="common">Dinoflagellate</name>
    <name type="synonym">Zooxanthella microadriatica</name>
    <dbReference type="NCBI Taxonomy" id="2951"/>
    <lineage>
        <taxon>Eukaryota</taxon>
        <taxon>Sar</taxon>
        <taxon>Alveolata</taxon>
        <taxon>Dinophyceae</taxon>
        <taxon>Suessiales</taxon>
        <taxon>Symbiodiniaceae</taxon>
        <taxon>Symbiodinium</taxon>
    </lineage>
</organism>
<comment type="caution">
    <text evidence="1">The sequence shown here is derived from an EMBL/GenBank/DDBJ whole genome shotgun (WGS) entry which is preliminary data.</text>
</comment>
<gene>
    <name evidence="1" type="ORF">AK812_SmicGene32286</name>
</gene>
<reference evidence="1 2" key="1">
    <citation type="submission" date="2016-02" db="EMBL/GenBank/DDBJ databases">
        <title>Genome analysis of coral dinoflagellate symbionts highlights evolutionary adaptations to a symbiotic lifestyle.</title>
        <authorList>
            <person name="Aranda M."/>
            <person name="Li Y."/>
            <person name="Liew Y.J."/>
            <person name="Baumgarten S."/>
            <person name="Simakov O."/>
            <person name="Wilson M."/>
            <person name="Piel J."/>
            <person name="Ashoor H."/>
            <person name="Bougouffa S."/>
            <person name="Bajic V.B."/>
            <person name="Ryu T."/>
            <person name="Ravasi T."/>
            <person name="Bayer T."/>
            <person name="Micklem G."/>
            <person name="Kim H."/>
            <person name="Bhak J."/>
            <person name="Lajeunesse T.C."/>
            <person name="Voolstra C.R."/>
        </authorList>
    </citation>
    <scope>NUCLEOTIDE SEQUENCE [LARGE SCALE GENOMIC DNA]</scope>
    <source>
        <strain evidence="1 2">CCMP2467</strain>
    </source>
</reference>
<dbReference type="AlphaFoldDB" id="A0A1Q9CUI4"/>
<accession>A0A1Q9CUI4</accession>
<keyword evidence="2" id="KW-1185">Reference proteome</keyword>
<dbReference type="EMBL" id="LSRX01000909">
    <property type="protein sequence ID" value="OLP86580.1"/>
    <property type="molecule type" value="Genomic_DNA"/>
</dbReference>
<proteinExistence type="predicted"/>
<name>A0A1Q9CUI4_SYMMI</name>
<dbReference type="Proteomes" id="UP000186817">
    <property type="component" value="Unassembled WGS sequence"/>
</dbReference>
<sequence>MDVPDFETLKNKVVATGEFLRQQHADLSDKNYTQVKATQLGQMLKEILSFCGLTIEQGTVLTAIVRNGPWESEDRAAIAGAVSNAVANCGSSSVVRRPNQDVLTFAGFLSAKDMEVLNDKSASLHVKADQVATRLIRVQLWLASEQGYKEIVKVVMAAGLTLTSADEKYNFLLTLKKLVRSKSKTWSIWGLCL</sequence>